<protein>
    <submittedName>
        <fullName evidence="1">Uncharacterized protein</fullName>
    </submittedName>
</protein>
<dbReference type="EMBL" id="KB445582">
    <property type="protein sequence ID" value="EMD87179.1"/>
    <property type="molecule type" value="Genomic_DNA"/>
</dbReference>
<evidence type="ECO:0000313" key="2">
    <source>
        <dbReference type="Proteomes" id="UP000016936"/>
    </source>
</evidence>
<evidence type="ECO:0000313" key="1">
    <source>
        <dbReference type="EMBL" id="EMD87179.1"/>
    </source>
</evidence>
<sequence>MLRDHPIFINTCMACNTVLVVIAERWSQATAYRDTFETLSQKTINMICTEMSSSANENGITAANLDNAGFATNQDIFSHDWFGGLEAMDVPHESEWLVEELLQGMRNSQSADFAFEDLGSFNAA</sequence>
<gene>
    <name evidence="1" type="ORF">COCHEDRAFT_1217386</name>
</gene>
<organism evidence="1 2">
    <name type="scientific">Cochliobolus heterostrophus (strain C5 / ATCC 48332 / race O)</name>
    <name type="common">Southern corn leaf blight fungus</name>
    <name type="synonym">Bipolaris maydis</name>
    <dbReference type="NCBI Taxonomy" id="701091"/>
    <lineage>
        <taxon>Eukaryota</taxon>
        <taxon>Fungi</taxon>
        <taxon>Dikarya</taxon>
        <taxon>Ascomycota</taxon>
        <taxon>Pezizomycotina</taxon>
        <taxon>Dothideomycetes</taxon>
        <taxon>Pleosporomycetidae</taxon>
        <taxon>Pleosporales</taxon>
        <taxon>Pleosporineae</taxon>
        <taxon>Pleosporaceae</taxon>
        <taxon>Bipolaris</taxon>
    </lineage>
</organism>
<reference evidence="2" key="2">
    <citation type="journal article" date="2013" name="PLoS Genet.">
        <title>Comparative genome structure, secondary metabolite, and effector coding capacity across Cochliobolus pathogens.</title>
        <authorList>
            <person name="Condon B.J."/>
            <person name="Leng Y."/>
            <person name="Wu D."/>
            <person name="Bushley K.E."/>
            <person name="Ohm R.A."/>
            <person name="Otillar R."/>
            <person name="Martin J."/>
            <person name="Schackwitz W."/>
            <person name="Grimwood J."/>
            <person name="MohdZainudin N."/>
            <person name="Xue C."/>
            <person name="Wang R."/>
            <person name="Manning V.A."/>
            <person name="Dhillon B."/>
            <person name="Tu Z.J."/>
            <person name="Steffenson B.J."/>
            <person name="Salamov A."/>
            <person name="Sun H."/>
            <person name="Lowry S."/>
            <person name="LaButti K."/>
            <person name="Han J."/>
            <person name="Copeland A."/>
            <person name="Lindquist E."/>
            <person name="Barry K."/>
            <person name="Schmutz J."/>
            <person name="Baker S.E."/>
            <person name="Ciuffetti L.M."/>
            <person name="Grigoriev I.V."/>
            <person name="Zhong S."/>
            <person name="Turgeon B.G."/>
        </authorList>
    </citation>
    <scope>NUCLEOTIDE SEQUENCE [LARGE SCALE GENOMIC DNA]</scope>
    <source>
        <strain evidence="2">C5 / ATCC 48332 / race O</strain>
    </source>
</reference>
<accession>M2TL13</accession>
<keyword evidence="2" id="KW-1185">Reference proteome</keyword>
<dbReference type="Proteomes" id="UP000016936">
    <property type="component" value="Unassembled WGS sequence"/>
</dbReference>
<name>M2TL13_COCH5</name>
<dbReference type="HOGENOM" id="CLU_2003696_0_0_1"/>
<proteinExistence type="predicted"/>
<reference evidence="1 2" key="1">
    <citation type="journal article" date="2012" name="PLoS Pathog.">
        <title>Diverse lifestyles and strategies of plant pathogenesis encoded in the genomes of eighteen Dothideomycetes fungi.</title>
        <authorList>
            <person name="Ohm R.A."/>
            <person name="Feau N."/>
            <person name="Henrissat B."/>
            <person name="Schoch C.L."/>
            <person name="Horwitz B.A."/>
            <person name="Barry K.W."/>
            <person name="Condon B.J."/>
            <person name="Copeland A.C."/>
            <person name="Dhillon B."/>
            <person name="Glaser F."/>
            <person name="Hesse C.N."/>
            <person name="Kosti I."/>
            <person name="LaButti K."/>
            <person name="Lindquist E.A."/>
            <person name="Lucas S."/>
            <person name="Salamov A.A."/>
            <person name="Bradshaw R.E."/>
            <person name="Ciuffetti L."/>
            <person name="Hamelin R.C."/>
            <person name="Kema G.H.J."/>
            <person name="Lawrence C."/>
            <person name="Scott J.A."/>
            <person name="Spatafora J.W."/>
            <person name="Turgeon B.G."/>
            <person name="de Wit P.J.G.M."/>
            <person name="Zhong S."/>
            <person name="Goodwin S.B."/>
            <person name="Grigoriev I.V."/>
        </authorList>
    </citation>
    <scope>NUCLEOTIDE SEQUENCE [LARGE SCALE GENOMIC DNA]</scope>
    <source>
        <strain evidence="2">C5 / ATCC 48332 / race O</strain>
    </source>
</reference>
<dbReference type="AlphaFoldDB" id="M2TL13"/>
<dbReference type="STRING" id="701091.M2TL13"/>
<dbReference type="OrthoDB" id="2399539at2759"/>